<dbReference type="PANTHER" id="PTHR45947">
    <property type="entry name" value="SULFOQUINOVOSYL TRANSFERASE SQD2"/>
    <property type="match status" value="1"/>
</dbReference>
<sequence>FRHKVTTFHEEANVHLAFTRQYTDTKLPVVQRLDGFYYDLNDDILYRNHNQAKLHRNADGVIYQSEYSKKAIEKNLGERSTDVYDIIYNGIGRNWCGDLVEHNGFNIVVTARWRRWKRLKEIIDVFLEFSVDKPDVNLFVIGDLVKESKIINPKIHYYGSLTWSKMRRVYKYGDLFMSLGKRDSCPNVVLEAISSGMPVITTNGCGG</sequence>
<dbReference type="CDD" id="cd03801">
    <property type="entry name" value="GT4_PimA-like"/>
    <property type="match status" value="1"/>
</dbReference>
<dbReference type="SUPFAM" id="SSF53756">
    <property type="entry name" value="UDP-Glycosyltransferase/glycogen phosphorylase"/>
    <property type="match status" value="1"/>
</dbReference>
<feature type="non-terminal residue" evidence="2">
    <location>
        <position position="1"/>
    </location>
</feature>
<dbReference type="AlphaFoldDB" id="X0XL65"/>
<dbReference type="Gene3D" id="3.40.50.2000">
    <property type="entry name" value="Glycogen Phosphorylase B"/>
    <property type="match status" value="2"/>
</dbReference>
<feature type="non-terminal residue" evidence="2">
    <location>
        <position position="207"/>
    </location>
</feature>
<dbReference type="EMBL" id="BARS01055246">
    <property type="protein sequence ID" value="GAG43904.1"/>
    <property type="molecule type" value="Genomic_DNA"/>
</dbReference>
<dbReference type="InterPro" id="IPR050194">
    <property type="entry name" value="Glycosyltransferase_grp1"/>
</dbReference>
<evidence type="ECO:0000259" key="1">
    <source>
        <dbReference type="Pfam" id="PF00534"/>
    </source>
</evidence>
<proteinExistence type="predicted"/>
<accession>X0XL65</accession>
<name>X0XL65_9ZZZZ</name>
<feature type="domain" description="Glycosyl transferase family 1" evidence="1">
    <location>
        <begin position="107"/>
        <end position="206"/>
    </location>
</feature>
<reference evidence="2" key="1">
    <citation type="journal article" date="2014" name="Front. Microbiol.">
        <title>High frequency of phylogenetically diverse reductive dehalogenase-homologous genes in deep subseafloor sedimentary metagenomes.</title>
        <authorList>
            <person name="Kawai M."/>
            <person name="Futagami T."/>
            <person name="Toyoda A."/>
            <person name="Takaki Y."/>
            <person name="Nishi S."/>
            <person name="Hori S."/>
            <person name="Arai W."/>
            <person name="Tsubouchi T."/>
            <person name="Morono Y."/>
            <person name="Uchiyama I."/>
            <person name="Ito T."/>
            <person name="Fujiyama A."/>
            <person name="Inagaki F."/>
            <person name="Takami H."/>
        </authorList>
    </citation>
    <scope>NUCLEOTIDE SEQUENCE</scope>
    <source>
        <strain evidence="2">Expedition CK06-06</strain>
    </source>
</reference>
<dbReference type="InterPro" id="IPR001296">
    <property type="entry name" value="Glyco_trans_1"/>
</dbReference>
<dbReference type="GO" id="GO:0016757">
    <property type="term" value="F:glycosyltransferase activity"/>
    <property type="evidence" value="ECO:0007669"/>
    <property type="project" value="InterPro"/>
</dbReference>
<gene>
    <name evidence="2" type="ORF">S01H1_81615</name>
</gene>
<dbReference type="PANTHER" id="PTHR45947:SF3">
    <property type="entry name" value="SULFOQUINOVOSYL TRANSFERASE SQD2"/>
    <property type="match status" value="1"/>
</dbReference>
<comment type="caution">
    <text evidence="2">The sequence shown here is derived from an EMBL/GenBank/DDBJ whole genome shotgun (WGS) entry which is preliminary data.</text>
</comment>
<organism evidence="2">
    <name type="scientific">marine sediment metagenome</name>
    <dbReference type="NCBI Taxonomy" id="412755"/>
    <lineage>
        <taxon>unclassified sequences</taxon>
        <taxon>metagenomes</taxon>
        <taxon>ecological metagenomes</taxon>
    </lineage>
</organism>
<evidence type="ECO:0000313" key="2">
    <source>
        <dbReference type="EMBL" id="GAG43904.1"/>
    </source>
</evidence>
<dbReference type="Pfam" id="PF00534">
    <property type="entry name" value="Glycos_transf_1"/>
    <property type="match status" value="1"/>
</dbReference>
<protein>
    <recommendedName>
        <fullName evidence="1">Glycosyl transferase family 1 domain-containing protein</fullName>
    </recommendedName>
</protein>